<gene>
    <name evidence="2" type="ORF">MTR67_044642</name>
</gene>
<evidence type="ECO:0000259" key="1">
    <source>
        <dbReference type="PROSITE" id="PS50878"/>
    </source>
</evidence>
<dbReference type="SUPFAM" id="SSF56672">
    <property type="entry name" value="DNA/RNA polymerases"/>
    <property type="match status" value="1"/>
</dbReference>
<dbReference type="PANTHER" id="PTHR33116">
    <property type="entry name" value="REVERSE TRANSCRIPTASE ZINC-BINDING DOMAIN-CONTAINING PROTEIN-RELATED-RELATED"/>
    <property type="match status" value="1"/>
</dbReference>
<protein>
    <recommendedName>
        <fullName evidence="1">Reverse transcriptase domain-containing protein</fullName>
    </recommendedName>
</protein>
<evidence type="ECO:0000313" key="3">
    <source>
        <dbReference type="Proteomes" id="UP001234989"/>
    </source>
</evidence>
<dbReference type="PANTHER" id="PTHR33116:SF78">
    <property type="entry name" value="OS12G0587133 PROTEIN"/>
    <property type="match status" value="1"/>
</dbReference>
<dbReference type="Pfam" id="PF00078">
    <property type="entry name" value="RVT_1"/>
    <property type="match status" value="1"/>
</dbReference>
<dbReference type="InterPro" id="IPR000477">
    <property type="entry name" value="RT_dom"/>
</dbReference>
<evidence type="ECO:0000313" key="2">
    <source>
        <dbReference type="EMBL" id="WMV51257.1"/>
    </source>
</evidence>
<reference evidence="2" key="1">
    <citation type="submission" date="2023-08" db="EMBL/GenBank/DDBJ databases">
        <title>A de novo genome assembly of Solanum verrucosum Schlechtendal, a Mexican diploid species geographically isolated from the other diploid A-genome species in potato relatives.</title>
        <authorList>
            <person name="Hosaka K."/>
        </authorList>
    </citation>
    <scope>NUCLEOTIDE SEQUENCE</scope>
    <source>
        <tissue evidence="2">Young leaves</tissue>
    </source>
</reference>
<dbReference type="PROSITE" id="PS50878">
    <property type="entry name" value="RT_POL"/>
    <property type="match status" value="1"/>
</dbReference>
<dbReference type="Proteomes" id="UP001234989">
    <property type="component" value="Chromosome 10"/>
</dbReference>
<proteinExistence type="predicted"/>
<sequence length="606" mass="70607">MDVVLIANEAIDSRSSLKKPGILCKLDIEKAYDHVNWDFLMGMLEKMGFGLKWRQWIKFCISSVSFSVLIYGCPSGFFGSQRGLRQGDPLSPFLFLLVMEGLNNMIMNANREGWLRGFEVARAGRESLKITHLQYADDTLKFCDAEEDHLKILRLILVLFEGMSGLHVNWRKSFLYPVNEVPNMENLKLILGEVDALPTTYLGMPLGAKSTSLEIWNGVIEKCEMKLARWKSQYLSLGGRLTLINSVLDALPTYMMSLFPIPPGVINRLDSIRRKFLLQGNKERKGYHLVKWKKVINDKRVGGLGIKNLKNQSNALRMKWLWRYSNDDQNLWGSVIKAKYEESDNWMTKEVTTPYGVSLWKSIRSLWDEFKQNTKIKVVDGAKTRFWKEDWHETGNLETLFPDIHTLVLQQQNTIVELWTPHGWNFIFRRHLNDWEIPRVTEFFSVIEQFSGLETGKYRLQWLGNSNGTFKENLMKRGITLCSRCFFCGETAETVNHLFIQCKVTGQLWSLFLRRKNISWVMPGRIAEALYSWEEAGLQAKNRSNWRIIPATIWWTVWKERNLRVFEIRESNMQQIKLNCILTLCFWCNQIYSNDTVSINDVLDSL</sequence>
<feature type="domain" description="Reverse transcriptase" evidence="1">
    <location>
        <begin position="1"/>
        <end position="206"/>
    </location>
</feature>
<name>A0AAF0ZT33_SOLVR</name>
<accession>A0AAF0ZT33</accession>
<dbReference type="InterPro" id="IPR026960">
    <property type="entry name" value="RVT-Znf"/>
</dbReference>
<organism evidence="2 3">
    <name type="scientific">Solanum verrucosum</name>
    <dbReference type="NCBI Taxonomy" id="315347"/>
    <lineage>
        <taxon>Eukaryota</taxon>
        <taxon>Viridiplantae</taxon>
        <taxon>Streptophyta</taxon>
        <taxon>Embryophyta</taxon>
        <taxon>Tracheophyta</taxon>
        <taxon>Spermatophyta</taxon>
        <taxon>Magnoliopsida</taxon>
        <taxon>eudicotyledons</taxon>
        <taxon>Gunneridae</taxon>
        <taxon>Pentapetalae</taxon>
        <taxon>asterids</taxon>
        <taxon>lamiids</taxon>
        <taxon>Solanales</taxon>
        <taxon>Solanaceae</taxon>
        <taxon>Solanoideae</taxon>
        <taxon>Solaneae</taxon>
        <taxon>Solanum</taxon>
    </lineage>
</organism>
<dbReference type="AlphaFoldDB" id="A0AAF0ZT33"/>
<dbReference type="EMBL" id="CP133621">
    <property type="protein sequence ID" value="WMV51257.1"/>
    <property type="molecule type" value="Genomic_DNA"/>
</dbReference>
<keyword evidence="3" id="KW-1185">Reference proteome</keyword>
<dbReference type="Pfam" id="PF13966">
    <property type="entry name" value="zf-RVT"/>
    <property type="match status" value="1"/>
</dbReference>
<dbReference type="InterPro" id="IPR043502">
    <property type="entry name" value="DNA/RNA_pol_sf"/>
</dbReference>